<evidence type="ECO:0008006" key="3">
    <source>
        <dbReference type="Google" id="ProtNLM"/>
    </source>
</evidence>
<accession>A0A831X7B6</accession>
<evidence type="ECO:0000313" key="2">
    <source>
        <dbReference type="EMBL" id="HEG91047.1"/>
    </source>
</evidence>
<gene>
    <name evidence="2" type="ORF">ENP34_06360</name>
</gene>
<feature type="region of interest" description="Disordered" evidence="1">
    <location>
        <begin position="363"/>
        <end position="391"/>
    </location>
</feature>
<protein>
    <recommendedName>
        <fullName evidence="3">Bacterial Ig-like domain-containing protein</fullName>
    </recommendedName>
</protein>
<comment type="caution">
    <text evidence="2">The sequence shown here is derived from an EMBL/GenBank/DDBJ whole genome shotgun (WGS) entry which is preliminary data.</text>
</comment>
<feature type="compositionally biased region" description="Basic and acidic residues" evidence="1">
    <location>
        <begin position="381"/>
        <end position="391"/>
    </location>
</feature>
<evidence type="ECO:0000256" key="1">
    <source>
        <dbReference type="SAM" id="MobiDB-lite"/>
    </source>
</evidence>
<sequence>MTKWLTALAGVILVLLLLLTMPVATSPGIMDLLPPPGSTTPPGQVTIGATLVGGRPLQRVELQLNGRPVQPAVFVRDERTWVVRYQAELPAGLYTVRVTALDDRGHSRTHSWGFAASGLRQSPTLMLVEPGPESRFARGVVPIVVRVEAQGDIAEPLLLVDGQPVPVELTLLPPNGSEKLVREIEATIWLDSGEHRVEARVTDEYGASASGEWTFAVAASEAESNARYFRETGLTIRGPFKQYWESRNGGIVFGPPVSPELSQPDGITVQYFRYARMELHPDGSVTLGHLGLETLGAVQPPVSDPAQPGVRYFPETGHTLRGDFLAFWEQHGGLETFGFPISEPQLESGYRVQYFERARFEQRLTTRDEPQPVELAPLGEQRWRREQQVAG</sequence>
<dbReference type="EMBL" id="DSIY01000155">
    <property type="protein sequence ID" value="HEG91047.1"/>
    <property type="molecule type" value="Genomic_DNA"/>
</dbReference>
<reference evidence="2" key="1">
    <citation type="journal article" date="2020" name="mSystems">
        <title>Genome- and Community-Level Interaction Insights into Carbon Utilization and Element Cycling Functions of Hydrothermarchaeota in Hydrothermal Sediment.</title>
        <authorList>
            <person name="Zhou Z."/>
            <person name="Liu Y."/>
            <person name="Xu W."/>
            <person name="Pan J."/>
            <person name="Luo Z.H."/>
            <person name="Li M."/>
        </authorList>
    </citation>
    <scope>NUCLEOTIDE SEQUENCE [LARGE SCALE GENOMIC DNA]</scope>
    <source>
        <strain evidence="2">SpSt-210</strain>
    </source>
</reference>
<organism evidence="2">
    <name type="scientific">Thermorudis peleae</name>
    <dbReference type="NCBI Taxonomy" id="1382356"/>
    <lineage>
        <taxon>Bacteria</taxon>
        <taxon>Pseudomonadati</taxon>
        <taxon>Thermomicrobiota</taxon>
        <taxon>Thermomicrobia</taxon>
        <taxon>Thermomicrobia incertae sedis</taxon>
        <taxon>Thermorudis</taxon>
    </lineage>
</organism>
<name>A0A831X7B6_9BACT</name>
<dbReference type="AlphaFoldDB" id="A0A831X7B6"/>
<proteinExistence type="predicted"/>